<dbReference type="SUPFAM" id="SSF100950">
    <property type="entry name" value="NagB/RpiA/CoA transferase-like"/>
    <property type="match status" value="1"/>
</dbReference>
<gene>
    <name evidence="1" type="ORF">BK809_0000677</name>
</gene>
<dbReference type="PANTHER" id="PTHR13017:SF0">
    <property type="entry name" value="METHENYLTETRAHYDROFOLATE SYNTHASE DOMAIN-CONTAINING PROTEIN"/>
    <property type="match status" value="1"/>
</dbReference>
<dbReference type="STRING" id="420778.A0A1S8BBT6"/>
<dbReference type="Proteomes" id="UP000190776">
    <property type="component" value="Unassembled WGS sequence"/>
</dbReference>
<accession>A0A1S8BBT6</accession>
<dbReference type="EMBL" id="MSZU01000086">
    <property type="protein sequence ID" value="OMP84925.1"/>
    <property type="molecule type" value="Genomic_DNA"/>
</dbReference>
<proteinExistence type="predicted"/>
<dbReference type="GO" id="GO:0005737">
    <property type="term" value="C:cytoplasm"/>
    <property type="evidence" value="ECO:0007669"/>
    <property type="project" value="TreeGrafter"/>
</dbReference>
<dbReference type="Gene3D" id="3.40.50.10420">
    <property type="entry name" value="NagB/RpiA/CoA transferase-like"/>
    <property type="match status" value="1"/>
</dbReference>
<comment type="caution">
    <text evidence="1">The sequence shown here is derived from an EMBL/GenBank/DDBJ whole genome shotgun (WGS) entry which is preliminary data.</text>
</comment>
<name>A0A1S8BBT6_9PEZI</name>
<dbReference type="AlphaFoldDB" id="A0A1S8BBT6"/>
<evidence type="ECO:0000313" key="2">
    <source>
        <dbReference type="Proteomes" id="UP000190776"/>
    </source>
</evidence>
<dbReference type="InterPro" id="IPR002698">
    <property type="entry name" value="FTHF_cligase"/>
</dbReference>
<sequence length="282" mass="30556">MPSTTPAADLDLDLDAHKAAIRARIWAKLSTVALPDSRFDRDFSSFIADFRGSSSATHRLVSSLPEWRAAALVFVAPDNCLEELRARALQDGKTLLVTAYGIRRGFWVVRPEDVGERGAWYAATLDGVEKVGRAVGLGEVRGWAAREGRGVDVAVTGTGAVMGETGVRFGKGHGFFDLEWAMLYSVGAVAERTLAVAVVHDCQVVGREDGLGELRPDVFDTVCDVVVTPTRVLRVEGAVKPKVGILWERLAAGMEESIPPLRELREMQRREGLESTVGLRGG</sequence>
<protein>
    <submittedName>
        <fullName evidence="1">Methenyltetrahydrofolate synthase domain-containing protein</fullName>
    </submittedName>
</protein>
<organism evidence="1 2">
    <name type="scientific">Diplodia seriata</name>
    <dbReference type="NCBI Taxonomy" id="420778"/>
    <lineage>
        <taxon>Eukaryota</taxon>
        <taxon>Fungi</taxon>
        <taxon>Dikarya</taxon>
        <taxon>Ascomycota</taxon>
        <taxon>Pezizomycotina</taxon>
        <taxon>Dothideomycetes</taxon>
        <taxon>Dothideomycetes incertae sedis</taxon>
        <taxon>Botryosphaeriales</taxon>
        <taxon>Botryosphaeriaceae</taxon>
        <taxon>Diplodia</taxon>
    </lineage>
</organism>
<evidence type="ECO:0000313" key="1">
    <source>
        <dbReference type="EMBL" id="OMP84925.1"/>
    </source>
</evidence>
<reference evidence="1 2" key="1">
    <citation type="submission" date="2017-01" db="EMBL/GenBank/DDBJ databases">
        <title>Draft genome sequence of Diplodia seriata F98.1, a fungal species involved in grapevine trunk diseases.</title>
        <authorList>
            <person name="Robert-Siegwald G."/>
            <person name="Vallet J."/>
            <person name="Abou-Mansour E."/>
            <person name="Xu J."/>
            <person name="Rey P."/>
            <person name="Bertsch C."/>
            <person name="Rego C."/>
            <person name="Larignon P."/>
            <person name="Fontaine F."/>
            <person name="Lebrun M.-H."/>
        </authorList>
    </citation>
    <scope>NUCLEOTIDE SEQUENCE [LARGE SCALE GENOMIC DNA]</scope>
    <source>
        <strain evidence="1 2">F98.1</strain>
    </source>
</reference>
<dbReference type="PANTHER" id="PTHR13017">
    <property type="entry name" value="5-FORMYLTETRAHYDROFOLATE CYCLO-LIGASE-RELATED"/>
    <property type="match status" value="1"/>
</dbReference>
<dbReference type="Pfam" id="PF01812">
    <property type="entry name" value="5-FTHF_cyc-lig"/>
    <property type="match status" value="1"/>
</dbReference>
<dbReference type="InterPro" id="IPR024185">
    <property type="entry name" value="FTHF_cligase-like_sf"/>
</dbReference>
<dbReference type="OrthoDB" id="433414at2759"/>
<dbReference type="InterPro" id="IPR037171">
    <property type="entry name" value="NagB/RpiA_transferase-like"/>
</dbReference>